<keyword evidence="2" id="KW-1185">Reference proteome</keyword>
<evidence type="ECO:0000313" key="2">
    <source>
        <dbReference type="Proteomes" id="UP001294412"/>
    </source>
</evidence>
<organism evidence="1 2">
    <name type="scientific">Fulvimarina uroteuthidis</name>
    <dbReference type="NCBI Taxonomy" id="3098149"/>
    <lineage>
        <taxon>Bacteria</taxon>
        <taxon>Pseudomonadati</taxon>
        <taxon>Pseudomonadota</taxon>
        <taxon>Alphaproteobacteria</taxon>
        <taxon>Hyphomicrobiales</taxon>
        <taxon>Aurantimonadaceae</taxon>
        <taxon>Fulvimarina</taxon>
    </lineage>
</organism>
<dbReference type="Proteomes" id="UP001294412">
    <property type="component" value="Unassembled WGS sequence"/>
</dbReference>
<comment type="caution">
    <text evidence="1">The sequence shown here is derived from an EMBL/GenBank/DDBJ whole genome shotgun (WGS) entry which is preliminary data.</text>
</comment>
<dbReference type="EMBL" id="JAXLPB010000001">
    <property type="protein sequence ID" value="MDY8107914.1"/>
    <property type="molecule type" value="Genomic_DNA"/>
</dbReference>
<reference evidence="1 2" key="1">
    <citation type="submission" date="2023-12" db="EMBL/GenBank/DDBJ databases">
        <title>Description of Novel Strain Fulvimarina sp. 2208YS6-2-32 isolated from Uroteuthis (Photololigo) edulis.</title>
        <authorList>
            <person name="Park J.-S."/>
        </authorList>
    </citation>
    <scope>NUCLEOTIDE SEQUENCE [LARGE SCALE GENOMIC DNA]</scope>
    <source>
        <strain evidence="1 2">2208YS6-2-32</strain>
    </source>
</reference>
<name>A0ABU5HXP8_9HYPH</name>
<proteinExistence type="predicted"/>
<evidence type="ECO:0000313" key="1">
    <source>
        <dbReference type="EMBL" id="MDY8107914.1"/>
    </source>
</evidence>
<sequence length="102" mass="11270">MGGKSRSYCRLKFTIDDQPLVAERWIETTSDGAVCRAIDFLRNGEVGGVSADGLYRDVPLPAARLPASRLASHDDPFEAEDLSGQLFCDTWRILVKRTVLNA</sequence>
<protein>
    <submittedName>
        <fullName evidence="1">Uncharacterized protein</fullName>
    </submittedName>
</protein>
<accession>A0ABU5HXP8</accession>
<gene>
    <name evidence="1" type="ORF">U0C82_01960</name>
</gene>
<dbReference type="RefSeq" id="WP_322185362.1">
    <property type="nucleotide sequence ID" value="NZ_JAXLPB010000001.1"/>
</dbReference>